<comment type="caution">
    <text evidence="1">The sequence shown here is derived from an EMBL/GenBank/DDBJ whole genome shotgun (WGS) entry which is preliminary data.</text>
</comment>
<reference evidence="2" key="1">
    <citation type="submission" date="2018-05" db="EMBL/GenBank/DDBJ databases">
        <authorList>
            <person name="Liu B.-T."/>
        </authorList>
    </citation>
    <scope>NUCLEOTIDE SEQUENCE [LARGE SCALE GENOMIC DNA]</scope>
    <source>
        <strain evidence="2">WD6-1</strain>
    </source>
</reference>
<dbReference type="EMBL" id="QEXV01000001">
    <property type="protein sequence ID" value="PWE18354.1"/>
    <property type="molecule type" value="Genomic_DNA"/>
</dbReference>
<gene>
    <name evidence="1" type="ORF">DDZ18_01745</name>
</gene>
<evidence type="ECO:0000313" key="2">
    <source>
        <dbReference type="Proteomes" id="UP000245168"/>
    </source>
</evidence>
<dbReference type="OrthoDB" id="5740990at2"/>
<keyword evidence="2" id="KW-1185">Reference proteome</keyword>
<dbReference type="Proteomes" id="UP000245168">
    <property type="component" value="Unassembled WGS sequence"/>
</dbReference>
<sequence>MQVNINIECTPTEARAFFGLPDVTALNEQLVSEMSRRMQENMDALDPETLMRTWMTMGGEWSKHFMGLMGEAASGGGQSKK</sequence>
<dbReference type="AlphaFoldDB" id="A0A2U2BWK7"/>
<evidence type="ECO:0000313" key="1">
    <source>
        <dbReference type="EMBL" id="PWE18354.1"/>
    </source>
</evidence>
<dbReference type="Pfam" id="PF20099">
    <property type="entry name" value="DUF6489"/>
    <property type="match status" value="1"/>
</dbReference>
<proteinExistence type="predicted"/>
<dbReference type="InterPro" id="IPR045502">
    <property type="entry name" value="DUF6489"/>
</dbReference>
<accession>A0A2U2BWK7</accession>
<protein>
    <submittedName>
        <fullName evidence="1">Uncharacterized protein</fullName>
    </submittedName>
</protein>
<dbReference type="RefSeq" id="WP_109251629.1">
    <property type="nucleotide sequence ID" value="NZ_QEXV01000001.1"/>
</dbReference>
<name>A0A2U2BWK7_9PROT</name>
<organism evidence="1 2">
    <name type="scientific">Marinicauda salina</name>
    <dbReference type="NCBI Taxonomy" id="2135793"/>
    <lineage>
        <taxon>Bacteria</taxon>
        <taxon>Pseudomonadati</taxon>
        <taxon>Pseudomonadota</taxon>
        <taxon>Alphaproteobacteria</taxon>
        <taxon>Maricaulales</taxon>
        <taxon>Maricaulaceae</taxon>
        <taxon>Marinicauda</taxon>
    </lineage>
</organism>